<dbReference type="Gene3D" id="3.40.50.12780">
    <property type="entry name" value="N-terminal domain of ligase-like"/>
    <property type="match status" value="1"/>
</dbReference>
<evidence type="ECO:0000259" key="3">
    <source>
        <dbReference type="Pfam" id="PF07993"/>
    </source>
</evidence>
<dbReference type="InterPro" id="IPR042099">
    <property type="entry name" value="ANL_N_sf"/>
</dbReference>
<protein>
    <recommendedName>
        <fullName evidence="3">Thioester reductase (TE) domain-containing protein</fullName>
    </recommendedName>
</protein>
<comment type="caution">
    <text evidence="4">The sequence shown here is derived from an EMBL/GenBank/DDBJ whole genome shotgun (WGS) entry which is preliminary data.</text>
</comment>
<accession>A0A428TBQ6</accession>
<reference evidence="4 5" key="1">
    <citation type="submission" date="2017-06" db="EMBL/GenBank/DDBJ databases">
        <title>Comparative genomic analysis of Ambrosia Fusariam Clade fungi.</title>
        <authorList>
            <person name="Stajich J.E."/>
            <person name="Carrillo J."/>
            <person name="Kijimoto T."/>
            <person name="Eskalen A."/>
            <person name="O'Donnell K."/>
            <person name="Kasson M."/>
        </authorList>
    </citation>
    <scope>NUCLEOTIDE SEQUENCE [LARGE SCALE GENOMIC DNA]</scope>
    <source>
        <strain evidence="4 5">NRRL62579</strain>
    </source>
</reference>
<dbReference type="Pfam" id="PF07993">
    <property type="entry name" value="NAD_binding_4"/>
    <property type="match status" value="1"/>
</dbReference>
<dbReference type="InterPro" id="IPR013120">
    <property type="entry name" value="FAR_NAD-bd"/>
</dbReference>
<dbReference type="InterPro" id="IPR036291">
    <property type="entry name" value="NAD(P)-bd_dom_sf"/>
</dbReference>
<evidence type="ECO:0000313" key="5">
    <source>
        <dbReference type="Proteomes" id="UP000287144"/>
    </source>
</evidence>
<evidence type="ECO:0000256" key="1">
    <source>
        <dbReference type="ARBA" id="ARBA00022450"/>
    </source>
</evidence>
<dbReference type="PANTHER" id="PTHR44845:SF1">
    <property type="entry name" value="L-2-AMINOADIPATE REDUCTASE"/>
    <property type="match status" value="1"/>
</dbReference>
<dbReference type="Gene3D" id="3.30.300.30">
    <property type="match status" value="1"/>
</dbReference>
<dbReference type="InterPro" id="IPR045851">
    <property type="entry name" value="AMP-bd_C_sf"/>
</dbReference>
<dbReference type="STRING" id="1325735.A0A428TBQ6"/>
<keyword evidence="5" id="KW-1185">Reference proteome</keyword>
<proteinExistence type="predicted"/>
<dbReference type="EMBL" id="NKCK01000104">
    <property type="protein sequence ID" value="RSL99469.1"/>
    <property type="molecule type" value="Genomic_DNA"/>
</dbReference>
<feature type="domain" description="Thioester reductase (TE)" evidence="3">
    <location>
        <begin position="295"/>
        <end position="392"/>
    </location>
</feature>
<evidence type="ECO:0000256" key="2">
    <source>
        <dbReference type="ARBA" id="ARBA00022553"/>
    </source>
</evidence>
<dbReference type="Proteomes" id="UP000287144">
    <property type="component" value="Unassembled WGS sequence"/>
</dbReference>
<dbReference type="Gene3D" id="3.40.50.720">
    <property type="entry name" value="NAD(P)-binding Rossmann-like Domain"/>
    <property type="match status" value="1"/>
</dbReference>
<keyword evidence="2" id="KW-0597">Phosphoprotein</keyword>
<dbReference type="PANTHER" id="PTHR44845">
    <property type="entry name" value="CARRIER DOMAIN-CONTAINING PROTEIN"/>
    <property type="match status" value="1"/>
</dbReference>
<evidence type="ECO:0000313" key="4">
    <source>
        <dbReference type="EMBL" id="RSL99469.1"/>
    </source>
</evidence>
<organism evidence="4 5">
    <name type="scientific">Fusarium oligoseptatum</name>
    <dbReference type="NCBI Taxonomy" id="2604345"/>
    <lineage>
        <taxon>Eukaryota</taxon>
        <taxon>Fungi</taxon>
        <taxon>Dikarya</taxon>
        <taxon>Ascomycota</taxon>
        <taxon>Pezizomycotina</taxon>
        <taxon>Sordariomycetes</taxon>
        <taxon>Hypocreomycetidae</taxon>
        <taxon>Hypocreales</taxon>
        <taxon>Nectriaceae</taxon>
        <taxon>Fusarium</taxon>
        <taxon>Fusarium solani species complex</taxon>
    </lineage>
</organism>
<keyword evidence="1" id="KW-0596">Phosphopantetheine</keyword>
<dbReference type="SUPFAM" id="SSF56801">
    <property type="entry name" value="Acetyl-CoA synthetase-like"/>
    <property type="match status" value="1"/>
</dbReference>
<sequence length="393" mass="43607">MLGTTETNALDSLGDTIPVGWGMRDVQILVISRQDNTKICSVGEQGEIYFRAAALAEGYLGDPQKTAEKFVVNWLVDNAKWVIPNRRPWPVSPYVVPEISEWNRWLEAQNHEDIEDEGVEMGPTVVYLKRFRRMQAEVRDHLKSRLPAHSVPSIYIMLQKLPLNPNGKVDFPNLPFPDAAARTEDASEEDLKSWEALYETEKTLTTHPLAQQLLLNICRSLGADITIGVLYVNPSLGGLGSQVDRSRSGQAATVDKAVDTAYAESFDELINTLDDKYQSADPDALSLSSSATFFLTSTTGFLGAYLVKEILGRKITKLIVHIHGAKGLDFAKDRLTRSLKGYGLWQDSWAERIGCVLGDLSKPLLGLDDASWKHVTETADAVVHNAAYVHWIA</sequence>
<dbReference type="SUPFAM" id="SSF51735">
    <property type="entry name" value="NAD(P)-binding Rossmann-fold domains"/>
    <property type="match status" value="1"/>
</dbReference>
<gene>
    <name evidence="4" type="ORF">CEP52_009722</name>
</gene>
<dbReference type="AlphaFoldDB" id="A0A428TBQ6"/>
<name>A0A428TBQ6_9HYPO</name>